<dbReference type="Pfam" id="PF00932">
    <property type="entry name" value="LTD"/>
    <property type="match status" value="1"/>
</dbReference>
<organism evidence="4 5">
    <name type="scientific">Shewanella dokdonensis</name>
    <dbReference type="NCBI Taxonomy" id="712036"/>
    <lineage>
        <taxon>Bacteria</taxon>
        <taxon>Pseudomonadati</taxon>
        <taxon>Pseudomonadota</taxon>
        <taxon>Gammaproteobacteria</taxon>
        <taxon>Alteromonadales</taxon>
        <taxon>Shewanellaceae</taxon>
        <taxon>Shewanella</taxon>
    </lineage>
</organism>
<proteinExistence type="predicted"/>
<dbReference type="Proteomes" id="UP000676428">
    <property type="component" value="Chromosome"/>
</dbReference>
<protein>
    <submittedName>
        <fullName evidence="4">Lamin tail domain-containing protein</fullName>
    </submittedName>
</protein>
<feature type="signal peptide" evidence="2">
    <location>
        <begin position="1"/>
        <end position="24"/>
    </location>
</feature>
<feature type="chain" id="PRO_5046130630" evidence="2">
    <location>
        <begin position="25"/>
        <end position="221"/>
    </location>
</feature>
<keyword evidence="5" id="KW-1185">Reference proteome</keyword>
<evidence type="ECO:0000256" key="2">
    <source>
        <dbReference type="SAM" id="SignalP"/>
    </source>
</evidence>
<gene>
    <name evidence="4" type="ORF">KHX94_14190</name>
</gene>
<accession>A0ABX8DE54</accession>
<evidence type="ECO:0000256" key="1">
    <source>
        <dbReference type="SAM" id="MobiDB-lite"/>
    </source>
</evidence>
<keyword evidence="2" id="KW-0732">Signal</keyword>
<reference evidence="4 5" key="1">
    <citation type="journal article" date="2012" name="Int. J. Syst. Evol. Microbiol.">
        <title>Shewanella dokdonensis sp. nov., isolated from seawater.</title>
        <authorList>
            <person name="Sung H.R."/>
            <person name="Yoon J.H."/>
            <person name="Ghim S.Y."/>
        </authorList>
    </citation>
    <scope>NUCLEOTIDE SEQUENCE [LARGE SCALE GENOMIC DNA]</scope>
    <source>
        <strain evidence="4 5">DSM 23626</strain>
    </source>
</reference>
<feature type="domain" description="LTD" evidence="3">
    <location>
        <begin position="16"/>
        <end position="131"/>
    </location>
</feature>
<feature type="region of interest" description="Disordered" evidence="1">
    <location>
        <begin position="187"/>
        <end position="208"/>
    </location>
</feature>
<dbReference type="EMBL" id="CP074572">
    <property type="protein sequence ID" value="QVK22491.1"/>
    <property type="molecule type" value="Genomic_DNA"/>
</dbReference>
<sequence>MKLNPSISAIVWSLVSLYTVTAHAEVPTLFISEYLEGASNNKALELYNNTDSNLILDNYRIEIYFNGNTSAGATIKLSGTLAAGKTYVIAHSSASFADTADKTSGSLSFNGNDAVVLKNGDSILDSIGQIGSSDYWSNGSGTVSTQNMDLRRSATVTDIDPTDVFDPGAQWTDYSLDDFSDLGIYGADDGSNGDDGGDNPPSRNSAVMMPRLPLAVCKVMA</sequence>
<dbReference type="RefSeq" id="WP_213681145.1">
    <property type="nucleotide sequence ID" value="NZ_CP074572.1"/>
</dbReference>
<name>A0ABX8DE54_9GAMM</name>
<dbReference type="PROSITE" id="PS51841">
    <property type="entry name" value="LTD"/>
    <property type="match status" value="1"/>
</dbReference>
<evidence type="ECO:0000313" key="4">
    <source>
        <dbReference type="EMBL" id="QVK22491.1"/>
    </source>
</evidence>
<evidence type="ECO:0000313" key="5">
    <source>
        <dbReference type="Proteomes" id="UP000676428"/>
    </source>
</evidence>
<evidence type="ECO:0000259" key="3">
    <source>
        <dbReference type="PROSITE" id="PS51841"/>
    </source>
</evidence>
<dbReference type="InterPro" id="IPR001322">
    <property type="entry name" value="Lamin_tail_dom"/>
</dbReference>